<dbReference type="PANTHER" id="PTHR47795:SF1">
    <property type="entry name" value="DNA-DEPENDENT METALLOPROTEASE WSS1 HOMOLOG 2"/>
    <property type="match status" value="1"/>
</dbReference>
<reference evidence="3" key="1">
    <citation type="journal article" date="2020" name="Stud. Mycol.">
        <title>101 Dothideomycetes genomes: a test case for predicting lifestyles and emergence of pathogens.</title>
        <authorList>
            <person name="Haridas S."/>
            <person name="Albert R."/>
            <person name="Binder M."/>
            <person name="Bloem J."/>
            <person name="Labutti K."/>
            <person name="Salamov A."/>
            <person name="Andreopoulos B."/>
            <person name="Baker S."/>
            <person name="Barry K."/>
            <person name="Bills G."/>
            <person name="Bluhm B."/>
            <person name="Cannon C."/>
            <person name="Castanera R."/>
            <person name="Culley D."/>
            <person name="Daum C."/>
            <person name="Ezra D."/>
            <person name="Gonzalez J."/>
            <person name="Henrissat B."/>
            <person name="Kuo A."/>
            <person name="Liang C."/>
            <person name="Lipzen A."/>
            <person name="Lutzoni F."/>
            <person name="Magnuson J."/>
            <person name="Mondo S."/>
            <person name="Nolan M."/>
            <person name="Ohm R."/>
            <person name="Pangilinan J."/>
            <person name="Park H.-J."/>
            <person name="Ramirez L."/>
            <person name="Alfaro M."/>
            <person name="Sun H."/>
            <person name="Tritt A."/>
            <person name="Yoshinaga Y."/>
            <person name="Zwiers L.-H."/>
            <person name="Turgeon B."/>
            <person name="Goodwin S."/>
            <person name="Spatafora J."/>
            <person name="Crous P."/>
            <person name="Grigoriev I."/>
        </authorList>
    </citation>
    <scope>NUCLEOTIDE SEQUENCE</scope>
    <source>
        <strain evidence="3">CBS 115976</strain>
    </source>
</reference>
<gene>
    <name evidence="3" type="ORF">BT63DRAFT_176384</name>
</gene>
<feature type="compositionally biased region" description="Basic and acidic residues" evidence="1">
    <location>
        <begin position="321"/>
        <end position="330"/>
    </location>
</feature>
<dbReference type="PANTHER" id="PTHR47795">
    <property type="entry name" value="UBIQUITIN AND WLM DOMAIN-CONTAINING METALLOPROTEASE SPCC1442.07C"/>
    <property type="match status" value="1"/>
</dbReference>
<dbReference type="SUPFAM" id="SSF54236">
    <property type="entry name" value="Ubiquitin-like"/>
    <property type="match status" value="1"/>
</dbReference>
<dbReference type="PROSITE" id="PS51397">
    <property type="entry name" value="WLM"/>
    <property type="match status" value="1"/>
</dbReference>
<keyword evidence="4" id="KW-1185">Reference proteome</keyword>
<dbReference type="Gene3D" id="3.10.20.90">
    <property type="entry name" value="Phosphatidylinositol 3-kinase Catalytic Subunit, Chain A, domain 1"/>
    <property type="match status" value="1"/>
</dbReference>
<evidence type="ECO:0000259" key="2">
    <source>
        <dbReference type="PROSITE" id="PS51397"/>
    </source>
</evidence>
<feature type="region of interest" description="Disordered" evidence="1">
    <location>
        <begin position="112"/>
        <end position="136"/>
    </location>
</feature>
<dbReference type="EMBL" id="MU004232">
    <property type="protein sequence ID" value="KAF2671651.1"/>
    <property type="molecule type" value="Genomic_DNA"/>
</dbReference>
<dbReference type="Proteomes" id="UP000799302">
    <property type="component" value="Unassembled WGS sequence"/>
</dbReference>
<dbReference type="GO" id="GO:0070628">
    <property type="term" value="F:proteasome binding"/>
    <property type="evidence" value="ECO:0007669"/>
    <property type="project" value="TreeGrafter"/>
</dbReference>
<dbReference type="Pfam" id="PF08325">
    <property type="entry name" value="WLM"/>
    <property type="match status" value="1"/>
</dbReference>
<dbReference type="AlphaFoldDB" id="A0A6A6UJD6"/>
<feature type="region of interest" description="Disordered" evidence="1">
    <location>
        <begin position="321"/>
        <end position="346"/>
    </location>
</feature>
<evidence type="ECO:0000256" key="1">
    <source>
        <dbReference type="SAM" id="MobiDB-lite"/>
    </source>
</evidence>
<evidence type="ECO:0000313" key="3">
    <source>
        <dbReference type="EMBL" id="KAF2671651.1"/>
    </source>
</evidence>
<name>A0A6A6UJD6_9PEZI</name>
<dbReference type="InterPro" id="IPR013536">
    <property type="entry name" value="WLM_dom"/>
</dbReference>
<sequence length="346" mass="38354">MADNSNQPDMDPQNNMEPEQDQIELTIHHHNKPITIALSATGTLSDLSDHVAAELSIPSTNQKFLISPKVGLLRPPFNNPPTLASLTSKKIVLMGSTTSELTTLTKSITQASASMNRKPGPIKAATPARTRDPKRAHADATYTFHSIRPLSYLPQPDRSHDFLTRLANDPGIRAAMRKHEFSVGLLTEMDPAMHTTRDGKTLGLNRNKGEVIELRLRTDAYDGYRDYKVIRQTLCHELAHNVWSDHDRNFHNLWNEIEKEVQREDWTRGGHSVSGEEFYEPPNMDEEHFDGGGWTGGEFVLGGAGPSGAGLSRREIIAKAVEERMKKQRDVSGTPPPDNNAGPSSS</sequence>
<accession>A0A6A6UJD6</accession>
<organism evidence="3 4">
    <name type="scientific">Microthyrium microscopicum</name>
    <dbReference type="NCBI Taxonomy" id="703497"/>
    <lineage>
        <taxon>Eukaryota</taxon>
        <taxon>Fungi</taxon>
        <taxon>Dikarya</taxon>
        <taxon>Ascomycota</taxon>
        <taxon>Pezizomycotina</taxon>
        <taxon>Dothideomycetes</taxon>
        <taxon>Dothideomycetes incertae sedis</taxon>
        <taxon>Microthyriales</taxon>
        <taxon>Microthyriaceae</taxon>
        <taxon>Microthyrium</taxon>
    </lineage>
</organism>
<evidence type="ECO:0000313" key="4">
    <source>
        <dbReference type="Proteomes" id="UP000799302"/>
    </source>
</evidence>
<proteinExistence type="predicted"/>
<dbReference type="InterPro" id="IPR029071">
    <property type="entry name" value="Ubiquitin-like_domsf"/>
</dbReference>
<protein>
    <submittedName>
        <fullName evidence="3">Zinc metallo protein-like proteinase</fullName>
    </submittedName>
</protein>
<dbReference type="OrthoDB" id="49605at2759"/>
<feature type="domain" description="WLM" evidence="2">
    <location>
        <begin position="135"/>
        <end position="326"/>
    </location>
</feature>